<sequence length="60" mass="6783">MKDEARDGYRTDELAERLGVPYRTVMRAISRGEIGAIKLGRYYVVPRSEVERLLGQAKAA</sequence>
<dbReference type="InterPro" id="IPR010093">
    <property type="entry name" value="SinI_DNA-bd"/>
</dbReference>
<proteinExistence type="predicted"/>
<dbReference type="NCBIfam" id="TIGR01764">
    <property type="entry name" value="excise"/>
    <property type="match status" value="1"/>
</dbReference>
<gene>
    <name evidence="2" type="ORF">GCM10017786_75690</name>
</gene>
<evidence type="ECO:0000313" key="2">
    <source>
        <dbReference type="EMBL" id="GHF30615.1"/>
    </source>
</evidence>
<protein>
    <recommendedName>
        <fullName evidence="1">Helix-turn-helix domain-containing protein</fullName>
    </recommendedName>
</protein>
<accession>A0ABQ3JJQ3</accession>
<dbReference type="EMBL" id="BNAU01000017">
    <property type="protein sequence ID" value="GHF30615.1"/>
    <property type="molecule type" value="Genomic_DNA"/>
</dbReference>
<dbReference type="InterPro" id="IPR041657">
    <property type="entry name" value="HTH_17"/>
</dbReference>
<dbReference type="SUPFAM" id="SSF46955">
    <property type="entry name" value="Putative DNA-binding domain"/>
    <property type="match status" value="1"/>
</dbReference>
<evidence type="ECO:0000259" key="1">
    <source>
        <dbReference type="Pfam" id="PF12728"/>
    </source>
</evidence>
<feature type="domain" description="Helix-turn-helix" evidence="1">
    <location>
        <begin position="9"/>
        <end position="55"/>
    </location>
</feature>
<dbReference type="InterPro" id="IPR009061">
    <property type="entry name" value="DNA-bd_dom_put_sf"/>
</dbReference>
<dbReference type="Pfam" id="PF12728">
    <property type="entry name" value="HTH_17"/>
    <property type="match status" value="1"/>
</dbReference>
<reference evidence="3" key="1">
    <citation type="journal article" date="2019" name="Int. J. Syst. Evol. Microbiol.">
        <title>The Global Catalogue of Microorganisms (GCM) 10K type strain sequencing project: providing services to taxonomists for standard genome sequencing and annotation.</title>
        <authorList>
            <consortium name="The Broad Institute Genomics Platform"/>
            <consortium name="The Broad Institute Genome Sequencing Center for Infectious Disease"/>
            <person name="Wu L."/>
            <person name="Ma J."/>
        </authorList>
    </citation>
    <scope>NUCLEOTIDE SEQUENCE [LARGE SCALE GENOMIC DNA]</scope>
    <source>
        <strain evidence="3">CGMCC 4.7677</strain>
    </source>
</reference>
<name>A0ABQ3JJQ3_9PSEU</name>
<evidence type="ECO:0000313" key="3">
    <source>
        <dbReference type="Proteomes" id="UP000605897"/>
    </source>
</evidence>
<keyword evidence="3" id="KW-1185">Reference proteome</keyword>
<organism evidence="2 3">
    <name type="scientific">Amycolatopsis deserti</name>
    <dbReference type="NCBI Taxonomy" id="185696"/>
    <lineage>
        <taxon>Bacteria</taxon>
        <taxon>Bacillati</taxon>
        <taxon>Actinomycetota</taxon>
        <taxon>Actinomycetes</taxon>
        <taxon>Pseudonocardiales</taxon>
        <taxon>Pseudonocardiaceae</taxon>
        <taxon>Amycolatopsis</taxon>
    </lineage>
</organism>
<comment type="caution">
    <text evidence="2">The sequence shown here is derived from an EMBL/GenBank/DDBJ whole genome shotgun (WGS) entry which is preliminary data.</text>
</comment>
<dbReference type="RefSeq" id="WP_191249490.1">
    <property type="nucleotide sequence ID" value="NZ_BNAU01000017.1"/>
</dbReference>
<dbReference type="Proteomes" id="UP000605897">
    <property type="component" value="Unassembled WGS sequence"/>
</dbReference>